<dbReference type="GO" id="GO:0070402">
    <property type="term" value="F:NADPH binding"/>
    <property type="evidence" value="ECO:0007669"/>
    <property type="project" value="TreeGrafter"/>
</dbReference>
<dbReference type="GO" id="GO:0050660">
    <property type="term" value="F:flavin adenine dinucleotide binding"/>
    <property type="evidence" value="ECO:0007669"/>
    <property type="project" value="InterPro"/>
</dbReference>
<dbReference type="NCBIfam" id="TIGR02170">
    <property type="entry name" value="thyX"/>
    <property type="match status" value="1"/>
</dbReference>
<sequence length="262" mass="30891">MEKKVLDHGFVRLVDYMPQKELDSAIVQAARVSYGEGTKTTRGDAGLIRYLMRHWHNTPFEMVEFKFHIKMPIYIARQHMRHRMASVNEYSARYSIVPEQYYKPEVLRGQSKVNHQGSEGEIDKNDERENVLNKHFDTSYEIYKYLLDDGVCREQARGTLTQSTYTEFYWKIDLHNLMHYLRLRMEPGAQKEIRDYANAIYELVQPLVPITMKAFMDFRMNSIQLSGPEIEAISNGTPIESVGERREFQEKLRRLGLDKNIE</sequence>
<dbReference type="PANTHER" id="PTHR34934:SF1">
    <property type="entry name" value="FLAVIN-DEPENDENT THYMIDYLATE SYNTHASE"/>
    <property type="match status" value="1"/>
</dbReference>
<dbReference type="EMBL" id="MK522035">
    <property type="protein sequence ID" value="QOR60265.1"/>
    <property type="molecule type" value="Genomic_DNA"/>
</dbReference>
<evidence type="ECO:0000313" key="1">
    <source>
        <dbReference type="EMBL" id="QOR60265.1"/>
    </source>
</evidence>
<dbReference type="GO" id="GO:0006231">
    <property type="term" value="P:dTMP biosynthetic process"/>
    <property type="evidence" value="ECO:0007669"/>
    <property type="project" value="InterPro"/>
</dbReference>
<dbReference type="Pfam" id="PF02511">
    <property type="entry name" value="Thy1"/>
    <property type="match status" value="1"/>
</dbReference>
<dbReference type="PROSITE" id="PS51331">
    <property type="entry name" value="THYX"/>
    <property type="match status" value="1"/>
</dbReference>
<dbReference type="HAMAP" id="MF_01408">
    <property type="entry name" value="ThyX"/>
    <property type="match status" value="1"/>
</dbReference>
<dbReference type="Gene3D" id="3.30.1360.170">
    <property type="match status" value="1"/>
</dbReference>
<reference evidence="1" key="1">
    <citation type="submission" date="2019-02" db="EMBL/GenBank/DDBJ databases">
        <authorList>
            <person name="Bachy C."/>
            <person name="Yung C.-M."/>
            <person name="Roux S."/>
            <person name="Sullivan M.B."/>
            <person name="Worden A.Z."/>
        </authorList>
    </citation>
    <scope>NUCLEOTIDE SEQUENCE</scope>
    <source>
        <strain evidence="1">BII-V1</strain>
    </source>
</reference>
<dbReference type="SUPFAM" id="SSF69796">
    <property type="entry name" value="Thymidylate synthase-complementing protein Thy1"/>
    <property type="match status" value="1"/>
</dbReference>
<dbReference type="GO" id="GO:0050797">
    <property type="term" value="F:thymidylate synthase (FAD) activity"/>
    <property type="evidence" value="ECO:0007669"/>
    <property type="project" value="InterPro"/>
</dbReference>
<accession>A0A7S6NYT8</accession>
<protein>
    <recommendedName>
        <fullName evidence="2">Thymidylate synthase</fullName>
    </recommendedName>
</protein>
<name>A0A7S6NYT8_9PHYC</name>
<dbReference type="InterPro" id="IPR003669">
    <property type="entry name" value="Thymidylate_synthase_ThyX"/>
</dbReference>
<proteinExistence type="inferred from homology"/>
<dbReference type="PANTHER" id="PTHR34934">
    <property type="entry name" value="FLAVIN-DEPENDENT THYMIDYLATE SYNTHASE"/>
    <property type="match status" value="1"/>
</dbReference>
<organism evidence="1">
    <name type="scientific">Bathycoccus sp. RCC716 virus 1</name>
    <dbReference type="NCBI Taxonomy" id="2530038"/>
    <lineage>
        <taxon>Viruses</taxon>
        <taxon>Varidnaviria</taxon>
        <taxon>Bamfordvirae</taxon>
        <taxon>Nucleocytoviricota</taxon>
        <taxon>Megaviricetes</taxon>
        <taxon>Algavirales</taxon>
        <taxon>Phycodnaviridae</taxon>
        <taxon>Prasinovirus</taxon>
    </lineage>
</organism>
<dbReference type="CDD" id="cd20175">
    <property type="entry name" value="ThyX"/>
    <property type="match status" value="1"/>
</dbReference>
<evidence type="ECO:0008006" key="2">
    <source>
        <dbReference type="Google" id="ProtNLM"/>
    </source>
</evidence>
<dbReference type="GO" id="GO:0004799">
    <property type="term" value="F:thymidylate synthase activity"/>
    <property type="evidence" value="ECO:0007669"/>
    <property type="project" value="TreeGrafter"/>
</dbReference>
<dbReference type="InterPro" id="IPR036098">
    <property type="entry name" value="Thymidylate_synthase_ThyX_sf"/>
</dbReference>